<keyword evidence="9" id="KW-1185">Reference proteome</keyword>
<evidence type="ECO:0000256" key="5">
    <source>
        <dbReference type="RuleBase" id="RU003888"/>
    </source>
</evidence>
<keyword evidence="4" id="KW-0694">RNA-binding</keyword>
<dbReference type="InterPro" id="IPR021131">
    <property type="entry name" value="Ribosomal_uL15/eL18"/>
</dbReference>
<evidence type="ECO:0000256" key="3">
    <source>
        <dbReference type="ARBA" id="ARBA00023274"/>
    </source>
</evidence>
<gene>
    <name evidence="4 8" type="primary">rplO</name>
    <name evidence="8" type="ORF">YM304_08440</name>
</gene>
<organism evidence="8 9">
    <name type="scientific">Ilumatobacter coccineus (strain NBRC 103263 / KCTC 29153 / YM16-304)</name>
    <dbReference type="NCBI Taxonomy" id="1313172"/>
    <lineage>
        <taxon>Bacteria</taxon>
        <taxon>Bacillati</taxon>
        <taxon>Actinomycetota</taxon>
        <taxon>Acidimicrobiia</taxon>
        <taxon>Acidimicrobiales</taxon>
        <taxon>Ilumatobacteraceae</taxon>
        <taxon>Ilumatobacter</taxon>
    </lineage>
</organism>
<reference evidence="8 9" key="1">
    <citation type="journal article" date="2013" name="Int. J. Syst. Evol. Microbiol.">
        <title>Ilumatobacter nonamiense sp. nov. and Ilumatobacter coccineum sp. nov., isolated from seashore sand.</title>
        <authorList>
            <person name="Matsumoto A."/>
            <person name="Kasai H."/>
            <person name="Matsuo Y."/>
            <person name="Shizuri Y."/>
            <person name="Ichikawa N."/>
            <person name="Fujita N."/>
            <person name="Omura S."/>
            <person name="Takahashi Y."/>
        </authorList>
    </citation>
    <scope>NUCLEOTIDE SEQUENCE [LARGE SCALE GENOMIC DNA]</scope>
    <source>
        <strain evidence="9">NBRC 103263 / KCTC 29153 / YM16-304</strain>
    </source>
</reference>
<feature type="domain" description="Large ribosomal subunit protein uL15/eL18" evidence="7">
    <location>
        <begin position="76"/>
        <end position="145"/>
    </location>
</feature>
<dbReference type="EMBL" id="AP012057">
    <property type="protein sequence ID" value="BAN01158.1"/>
    <property type="molecule type" value="Genomic_DNA"/>
</dbReference>
<dbReference type="HAMAP" id="MF_01341">
    <property type="entry name" value="Ribosomal_uL15"/>
    <property type="match status" value="1"/>
</dbReference>
<comment type="function">
    <text evidence="4">Binds to the 23S rRNA.</text>
</comment>
<feature type="compositionally biased region" description="Gly residues" evidence="6">
    <location>
        <begin position="21"/>
        <end position="35"/>
    </location>
</feature>
<dbReference type="PANTHER" id="PTHR12934">
    <property type="entry name" value="50S RIBOSOMAL PROTEIN L15"/>
    <property type="match status" value="1"/>
</dbReference>
<dbReference type="GO" id="GO:0006412">
    <property type="term" value="P:translation"/>
    <property type="evidence" value="ECO:0007669"/>
    <property type="project" value="UniProtKB-UniRule"/>
</dbReference>
<proteinExistence type="inferred from homology"/>
<evidence type="ECO:0000313" key="9">
    <source>
        <dbReference type="Proteomes" id="UP000011863"/>
    </source>
</evidence>
<dbReference type="GO" id="GO:0022625">
    <property type="term" value="C:cytosolic large ribosomal subunit"/>
    <property type="evidence" value="ECO:0007669"/>
    <property type="project" value="TreeGrafter"/>
</dbReference>
<evidence type="ECO:0000256" key="6">
    <source>
        <dbReference type="SAM" id="MobiDB-lite"/>
    </source>
</evidence>
<dbReference type="GO" id="GO:0003735">
    <property type="term" value="F:structural constituent of ribosome"/>
    <property type="evidence" value="ECO:0007669"/>
    <property type="project" value="InterPro"/>
</dbReference>
<dbReference type="KEGG" id="aym:YM304_08440"/>
<dbReference type="Gene3D" id="3.100.10.10">
    <property type="match status" value="1"/>
</dbReference>
<dbReference type="InterPro" id="IPR036227">
    <property type="entry name" value="Ribosomal_uL15/eL18_sf"/>
</dbReference>
<comment type="subunit">
    <text evidence="4">Part of the 50S ribosomal subunit.</text>
</comment>
<accession>A0A6C7E979</accession>
<comment type="similarity">
    <text evidence="1 4 5">Belongs to the universal ribosomal protein uL15 family.</text>
</comment>
<evidence type="ECO:0000256" key="1">
    <source>
        <dbReference type="ARBA" id="ARBA00007320"/>
    </source>
</evidence>
<feature type="region of interest" description="Disordered" evidence="6">
    <location>
        <begin position="1"/>
        <end position="51"/>
    </location>
</feature>
<dbReference type="SUPFAM" id="SSF52080">
    <property type="entry name" value="Ribosomal proteins L15p and L18e"/>
    <property type="match status" value="1"/>
</dbReference>
<evidence type="ECO:0000313" key="8">
    <source>
        <dbReference type="EMBL" id="BAN01158.1"/>
    </source>
</evidence>
<evidence type="ECO:0000256" key="4">
    <source>
        <dbReference type="HAMAP-Rule" id="MF_01341"/>
    </source>
</evidence>
<dbReference type="GO" id="GO:0019843">
    <property type="term" value="F:rRNA binding"/>
    <property type="evidence" value="ECO:0007669"/>
    <property type="project" value="UniProtKB-UniRule"/>
</dbReference>
<dbReference type="Proteomes" id="UP000011863">
    <property type="component" value="Chromosome"/>
</dbReference>
<name>A0A6C7E979_ILUCY</name>
<keyword evidence="2 4" id="KW-0689">Ribosomal protein</keyword>
<sequence length="170" mass="17850">MKVHDLKPAAGATRSRKRVGRGTGGKGGKTAGRGTKGQRARNTVARGFEGGQMPLKQRVPKLRGFKNPFRVEYQAVNLHTLSDLAEKLGSGDIDIDALVANGVVRKGAFVKILARGEITTKVNVSAHAASASAKEAIEAAGGSITMITLPFKEEGKAGRPASAGNQFMNR</sequence>
<dbReference type="OrthoDB" id="9810293at2"/>
<dbReference type="NCBIfam" id="TIGR01071">
    <property type="entry name" value="rplO_bact"/>
    <property type="match status" value="1"/>
</dbReference>
<dbReference type="InterPro" id="IPR005749">
    <property type="entry name" value="Ribosomal_uL15_bac-type"/>
</dbReference>
<keyword evidence="3 4" id="KW-0687">Ribonucleoprotein</keyword>
<protein>
    <recommendedName>
        <fullName evidence="4">Large ribosomal subunit protein uL15</fullName>
    </recommendedName>
</protein>
<dbReference type="Pfam" id="PF00828">
    <property type="entry name" value="Ribosomal_L27A"/>
    <property type="match status" value="1"/>
</dbReference>
<dbReference type="AlphaFoldDB" id="A0A6C7E979"/>
<dbReference type="InterPro" id="IPR030878">
    <property type="entry name" value="Ribosomal_uL15"/>
</dbReference>
<evidence type="ECO:0000256" key="2">
    <source>
        <dbReference type="ARBA" id="ARBA00022980"/>
    </source>
</evidence>
<keyword evidence="4" id="KW-0699">rRNA-binding</keyword>
<dbReference type="InterPro" id="IPR001196">
    <property type="entry name" value="Ribosomal_uL15_CS"/>
</dbReference>
<dbReference type="RefSeq" id="WP_015440405.1">
    <property type="nucleotide sequence ID" value="NC_020520.1"/>
</dbReference>
<evidence type="ECO:0000259" key="7">
    <source>
        <dbReference type="Pfam" id="PF00828"/>
    </source>
</evidence>
<dbReference type="PANTHER" id="PTHR12934:SF11">
    <property type="entry name" value="LARGE RIBOSOMAL SUBUNIT PROTEIN UL15M"/>
    <property type="match status" value="1"/>
</dbReference>
<dbReference type="PROSITE" id="PS00475">
    <property type="entry name" value="RIBOSOMAL_L15"/>
    <property type="match status" value="1"/>
</dbReference>